<dbReference type="InterPro" id="IPR049730">
    <property type="entry name" value="SNF2/RAD54-like_C"/>
</dbReference>
<evidence type="ECO:0000256" key="4">
    <source>
        <dbReference type="ARBA" id="ARBA00022771"/>
    </source>
</evidence>
<dbReference type="SMART" id="SM00490">
    <property type="entry name" value="HELICc"/>
    <property type="match status" value="1"/>
</dbReference>
<feature type="compositionally biased region" description="Acidic residues" evidence="10">
    <location>
        <begin position="1046"/>
        <end position="1055"/>
    </location>
</feature>
<reference evidence="14 15" key="1">
    <citation type="submission" date="2018-02" db="EMBL/GenBank/DDBJ databases">
        <title>The genomes of Aspergillus section Nigri reveals drivers in fungal speciation.</title>
        <authorList>
            <consortium name="DOE Joint Genome Institute"/>
            <person name="Vesth T.C."/>
            <person name="Nybo J."/>
            <person name="Theobald S."/>
            <person name="Brandl J."/>
            <person name="Frisvad J.C."/>
            <person name="Nielsen K.F."/>
            <person name="Lyhne E.K."/>
            <person name="Kogle M.E."/>
            <person name="Kuo A."/>
            <person name="Riley R."/>
            <person name="Clum A."/>
            <person name="Nolan M."/>
            <person name="Lipzen A."/>
            <person name="Salamov A."/>
            <person name="Henrissat B."/>
            <person name="Wiebenga A."/>
            <person name="De vries R.P."/>
            <person name="Grigoriev I.V."/>
            <person name="Mortensen U.H."/>
            <person name="Andersen M.R."/>
            <person name="Baker S.E."/>
        </authorList>
    </citation>
    <scope>NUCLEOTIDE SEQUENCE [LARGE SCALE GENOMIC DNA]</scope>
    <source>
        <strain evidence="14 15">CBS 114.80</strain>
    </source>
</reference>
<dbReference type="InterPro" id="IPR027417">
    <property type="entry name" value="P-loop_NTPase"/>
</dbReference>
<proteinExistence type="inferred from homology"/>
<sequence>MPNNLPENSVPVNTELDAADKVPSADVIEDDEDPQPPLNNVPIAASASSGVGDAHPGSVSLTHDGDEAEWPDDELDTIAQQELSDAKFKAAERHFQSIDNPSLADQIRFEAAEMEEEARERRVAAREAFQAENQSTISNDEDSGAVLDEQVSAEVMAQPSESTVQPAQKAVESTGQGQRSRVQRNRKNRLSAEEKRKSKKYGLDSEFLRTLMAPNVIEDAHASASAQAMPEFGERDKEKAFRRMIASIPKADLAEAKSDQKQIINASRKFSKGVRKDGTGGYRIPGMRTSLYHYQLLGAAFMRDRENSSYPPYGGFLSDFMGLGKTIQALANIVDGRPSDPEDPIKTTLIVVPSHLVSHWKNQILKHCDGIDLKEIVTYCAGHRLDTLDIVGSLQEYSVIITTYDEVRRSYPQSCKPPAPTGTEDEVIAWWDEHYEEHLGPLHKIKYHRIILDEGHLIRNHGSAVSMAVCALTGTNKWILSGTPIHNYIDELFPQFDFLGVPGTKTHEKFLRDFCQDEDSHMRLVNLIRSFMLRRTHASRLFSFPLVKLPDVHDEVIKAEFCDAERELYNAIEDVFIQNINQLAKDKHPKLAQYRCFLTMILILRMFCSHLLTAHDIIKKLLSERQLMAKLSRMANGRDEQDPTFIIVQRLIAIRSNPTVICDKREEHLVHSPNLPGDKEKLVRDYYDLMLKLHESGQWDERLKRNSCPHCKCVPVYPVITSCHHLYCEECYIYLSVNESTDEGKPMCRVCQEPIQEAAYCDAVEDIELTQTQSTKNPKQETATQSKKKSKTGVWRKPQGPFRRPAYLNSDEELPTEPDADEQTDWIEACASQMPSAKLTKIRDLVAKWLAESPRNKIVIFTQFLDFIRILGKMCQREKWPATSLTGKMNLAKREASMKQFSDVNGNTKIMLASLKAGGIGLDLTAANKCILVDLWWNDAVQDQAFCRVWRIGQTQKVEYKKIIVSETIDDYLLRLQLEKLASIDQTIGDEKLKSRDTMEELLNMFADVEVDPNGAFRLTRKPKKSNASSKPDGKGKEKGKQSEPPESEEAPAES</sequence>
<feature type="compositionally biased region" description="Polar residues" evidence="10">
    <location>
        <begin position="1"/>
        <end position="12"/>
    </location>
</feature>
<keyword evidence="4 9" id="KW-0863">Zinc-finger</keyword>
<dbReference type="GO" id="GO:0005634">
    <property type="term" value="C:nucleus"/>
    <property type="evidence" value="ECO:0007669"/>
    <property type="project" value="TreeGrafter"/>
</dbReference>
<dbReference type="GO" id="GO:0008270">
    <property type="term" value="F:zinc ion binding"/>
    <property type="evidence" value="ECO:0007669"/>
    <property type="project" value="UniProtKB-KW"/>
</dbReference>
<evidence type="ECO:0000256" key="8">
    <source>
        <dbReference type="ARBA" id="ARBA00022840"/>
    </source>
</evidence>
<dbReference type="InterPro" id="IPR017907">
    <property type="entry name" value="Znf_RING_CS"/>
</dbReference>
<dbReference type="PANTHER" id="PTHR45626">
    <property type="entry name" value="TRANSCRIPTION TERMINATION FACTOR 2-RELATED"/>
    <property type="match status" value="1"/>
</dbReference>
<dbReference type="PROSITE" id="PS51192">
    <property type="entry name" value="HELICASE_ATP_BIND_1"/>
    <property type="match status" value="1"/>
</dbReference>
<dbReference type="SMART" id="SM00487">
    <property type="entry name" value="DEXDc"/>
    <property type="match status" value="1"/>
</dbReference>
<feature type="domain" description="Helicase ATP-binding" evidence="12">
    <location>
        <begin position="306"/>
        <end position="502"/>
    </location>
</feature>
<dbReference type="GO" id="GO:0004386">
    <property type="term" value="F:helicase activity"/>
    <property type="evidence" value="ECO:0007669"/>
    <property type="project" value="UniProtKB-KW"/>
</dbReference>
<accession>A0A2V5IKR6</accession>
<evidence type="ECO:0000313" key="15">
    <source>
        <dbReference type="Proteomes" id="UP000248817"/>
    </source>
</evidence>
<dbReference type="PROSITE" id="PS51194">
    <property type="entry name" value="HELICASE_CTER"/>
    <property type="match status" value="1"/>
</dbReference>
<keyword evidence="2" id="KW-0479">Metal-binding</keyword>
<dbReference type="EMBL" id="KZ825463">
    <property type="protein sequence ID" value="PYI36731.1"/>
    <property type="molecule type" value="Genomic_DNA"/>
</dbReference>
<evidence type="ECO:0000313" key="14">
    <source>
        <dbReference type="EMBL" id="PYI36731.1"/>
    </source>
</evidence>
<evidence type="ECO:0000259" key="13">
    <source>
        <dbReference type="PROSITE" id="PS51194"/>
    </source>
</evidence>
<feature type="compositionally biased region" description="Acidic residues" evidence="10">
    <location>
        <begin position="810"/>
        <end position="821"/>
    </location>
</feature>
<dbReference type="InterPro" id="IPR038718">
    <property type="entry name" value="SNF2-like_sf"/>
</dbReference>
<feature type="compositionally biased region" description="Basic and acidic residues" evidence="10">
    <location>
        <begin position="1032"/>
        <end position="1044"/>
    </location>
</feature>
<name>A0A2V5IKR6_9EURO</name>
<dbReference type="Gene3D" id="3.30.40.10">
    <property type="entry name" value="Zinc/RING finger domain, C3HC4 (zinc finger)"/>
    <property type="match status" value="1"/>
</dbReference>
<dbReference type="Pfam" id="PF00176">
    <property type="entry name" value="SNF2-rel_dom"/>
    <property type="match status" value="1"/>
</dbReference>
<keyword evidence="3" id="KW-0547">Nucleotide-binding</keyword>
<feature type="domain" description="RING-type" evidence="11">
    <location>
        <begin position="708"/>
        <end position="752"/>
    </location>
</feature>
<dbReference type="CDD" id="cd18008">
    <property type="entry name" value="DEXDc_SHPRH-like"/>
    <property type="match status" value="1"/>
</dbReference>
<dbReference type="CDD" id="cd16449">
    <property type="entry name" value="RING-HC"/>
    <property type="match status" value="1"/>
</dbReference>
<keyword evidence="15" id="KW-1185">Reference proteome</keyword>
<evidence type="ECO:0000256" key="7">
    <source>
        <dbReference type="ARBA" id="ARBA00022833"/>
    </source>
</evidence>
<dbReference type="GO" id="GO:0016787">
    <property type="term" value="F:hydrolase activity"/>
    <property type="evidence" value="ECO:0007669"/>
    <property type="project" value="UniProtKB-KW"/>
</dbReference>
<evidence type="ECO:0000256" key="6">
    <source>
        <dbReference type="ARBA" id="ARBA00022806"/>
    </source>
</evidence>
<dbReference type="InterPro" id="IPR050628">
    <property type="entry name" value="SNF2_RAD54_helicase_TF"/>
</dbReference>
<feature type="domain" description="Helicase C-terminal" evidence="13">
    <location>
        <begin position="841"/>
        <end position="1003"/>
    </location>
</feature>
<dbReference type="AlphaFoldDB" id="A0A2V5IKR6"/>
<dbReference type="InterPro" id="IPR001841">
    <property type="entry name" value="Znf_RING"/>
</dbReference>
<dbReference type="CDD" id="cd18793">
    <property type="entry name" value="SF2_C_SNF"/>
    <property type="match status" value="1"/>
</dbReference>
<evidence type="ECO:0000256" key="1">
    <source>
        <dbReference type="ARBA" id="ARBA00007025"/>
    </source>
</evidence>
<keyword evidence="7" id="KW-0862">Zinc</keyword>
<evidence type="ECO:0000256" key="3">
    <source>
        <dbReference type="ARBA" id="ARBA00022741"/>
    </source>
</evidence>
<evidence type="ECO:0000256" key="5">
    <source>
        <dbReference type="ARBA" id="ARBA00022801"/>
    </source>
</evidence>
<dbReference type="InterPro" id="IPR000330">
    <property type="entry name" value="SNF2_N"/>
</dbReference>
<evidence type="ECO:0008006" key="16">
    <source>
        <dbReference type="Google" id="ProtNLM"/>
    </source>
</evidence>
<evidence type="ECO:0000256" key="2">
    <source>
        <dbReference type="ARBA" id="ARBA00022723"/>
    </source>
</evidence>
<organism evidence="14 15">
    <name type="scientific">Aspergillus indologenus CBS 114.80</name>
    <dbReference type="NCBI Taxonomy" id="1450541"/>
    <lineage>
        <taxon>Eukaryota</taxon>
        <taxon>Fungi</taxon>
        <taxon>Dikarya</taxon>
        <taxon>Ascomycota</taxon>
        <taxon>Pezizomycotina</taxon>
        <taxon>Eurotiomycetes</taxon>
        <taxon>Eurotiomycetidae</taxon>
        <taxon>Eurotiales</taxon>
        <taxon>Aspergillaceae</taxon>
        <taxon>Aspergillus</taxon>
        <taxon>Aspergillus subgen. Circumdati</taxon>
    </lineage>
</organism>
<feature type="region of interest" description="Disordered" evidence="10">
    <location>
        <begin position="772"/>
        <end position="821"/>
    </location>
</feature>
<dbReference type="PROSITE" id="PS00518">
    <property type="entry name" value="ZF_RING_1"/>
    <property type="match status" value="1"/>
</dbReference>
<keyword evidence="6" id="KW-0347">Helicase</keyword>
<gene>
    <name evidence="14" type="ORF">BP00DRAFT_385567</name>
</gene>
<evidence type="ECO:0000256" key="9">
    <source>
        <dbReference type="PROSITE-ProRule" id="PRU00175"/>
    </source>
</evidence>
<dbReference type="SUPFAM" id="SSF57850">
    <property type="entry name" value="RING/U-box"/>
    <property type="match status" value="1"/>
</dbReference>
<feature type="compositionally biased region" description="Polar residues" evidence="10">
    <location>
        <begin position="772"/>
        <end position="785"/>
    </location>
</feature>
<dbReference type="InterPro" id="IPR014001">
    <property type="entry name" value="Helicase_ATP-bd"/>
</dbReference>
<dbReference type="Pfam" id="PF00271">
    <property type="entry name" value="Helicase_C"/>
    <property type="match status" value="1"/>
</dbReference>
<dbReference type="InterPro" id="IPR013083">
    <property type="entry name" value="Znf_RING/FYVE/PHD"/>
</dbReference>
<dbReference type="Gene3D" id="3.40.50.10810">
    <property type="entry name" value="Tandem AAA-ATPase domain"/>
    <property type="match status" value="1"/>
</dbReference>
<feature type="region of interest" description="Disordered" evidence="10">
    <location>
        <begin position="113"/>
        <end position="198"/>
    </location>
</feature>
<feature type="region of interest" description="Disordered" evidence="10">
    <location>
        <begin position="1"/>
        <end position="70"/>
    </location>
</feature>
<dbReference type="InterPro" id="IPR001650">
    <property type="entry name" value="Helicase_C-like"/>
</dbReference>
<dbReference type="PANTHER" id="PTHR45626:SF17">
    <property type="entry name" value="HELICASE-LIKE TRANSCRIPTION FACTOR"/>
    <property type="match status" value="1"/>
</dbReference>
<evidence type="ECO:0000256" key="10">
    <source>
        <dbReference type="SAM" id="MobiDB-lite"/>
    </source>
</evidence>
<evidence type="ECO:0000259" key="12">
    <source>
        <dbReference type="PROSITE" id="PS51192"/>
    </source>
</evidence>
<dbReference type="GO" id="GO:0008094">
    <property type="term" value="F:ATP-dependent activity, acting on DNA"/>
    <property type="evidence" value="ECO:0007669"/>
    <property type="project" value="TreeGrafter"/>
</dbReference>
<feature type="region of interest" description="Disordered" evidence="10">
    <location>
        <begin position="1017"/>
        <end position="1055"/>
    </location>
</feature>
<keyword evidence="5" id="KW-0378">Hydrolase</keyword>
<evidence type="ECO:0000259" key="11">
    <source>
        <dbReference type="PROSITE" id="PS50089"/>
    </source>
</evidence>
<dbReference type="Proteomes" id="UP000248817">
    <property type="component" value="Unassembled WGS sequence"/>
</dbReference>
<comment type="similarity">
    <text evidence="1">Belongs to the SNF2/RAD54 helicase family.</text>
</comment>
<dbReference type="Gene3D" id="3.40.50.300">
    <property type="entry name" value="P-loop containing nucleotide triphosphate hydrolases"/>
    <property type="match status" value="1"/>
</dbReference>
<dbReference type="PROSITE" id="PS50089">
    <property type="entry name" value="ZF_RING_2"/>
    <property type="match status" value="1"/>
</dbReference>
<dbReference type="SUPFAM" id="SSF52540">
    <property type="entry name" value="P-loop containing nucleoside triphosphate hydrolases"/>
    <property type="match status" value="2"/>
</dbReference>
<keyword evidence="8" id="KW-0067">ATP-binding</keyword>
<feature type="compositionally biased region" description="Polar residues" evidence="10">
    <location>
        <begin position="159"/>
        <end position="180"/>
    </location>
</feature>
<dbReference type="GO" id="GO:0006281">
    <property type="term" value="P:DNA repair"/>
    <property type="evidence" value="ECO:0007669"/>
    <property type="project" value="TreeGrafter"/>
</dbReference>
<protein>
    <recommendedName>
        <fullName evidence="16">SNF2 family helicase</fullName>
    </recommendedName>
</protein>
<dbReference type="GO" id="GO:0005524">
    <property type="term" value="F:ATP binding"/>
    <property type="evidence" value="ECO:0007669"/>
    <property type="project" value="UniProtKB-KW"/>
</dbReference>